<comment type="caution">
    <text evidence="1">The sequence shown here is derived from an EMBL/GenBank/DDBJ whole genome shotgun (WGS) entry which is preliminary data.</text>
</comment>
<dbReference type="EMBL" id="MU794944">
    <property type="protein sequence ID" value="KAJ3815915.1"/>
    <property type="molecule type" value="Genomic_DNA"/>
</dbReference>
<accession>A0ACC1UG42</accession>
<proteinExistence type="predicted"/>
<name>A0ACC1UG42_9AGAR</name>
<organism evidence="1 2">
    <name type="scientific">Lentinula aff. lateritia</name>
    <dbReference type="NCBI Taxonomy" id="2804960"/>
    <lineage>
        <taxon>Eukaryota</taxon>
        <taxon>Fungi</taxon>
        <taxon>Dikarya</taxon>
        <taxon>Basidiomycota</taxon>
        <taxon>Agaricomycotina</taxon>
        <taxon>Agaricomycetes</taxon>
        <taxon>Agaricomycetidae</taxon>
        <taxon>Agaricales</taxon>
        <taxon>Marasmiineae</taxon>
        <taxon>Omphalotaceae</taxon>
        <taxon>Lentinula</taxon>
    </lineage>
</organism>
<reference evidence="1" key="1">
    <citation type="submission" date="2022-09" db="EMBL/GenBank/DDBJ databases">
        <title>A Global Phylogenomic Analysis of the Shiitake Genus Lentinula.</title>
        <authorList>
            <consortium name="DOE Joint Genome Institute"/>
            <person name="Sierra-Patev S."/>
            <person name="Min B."/>
            <person name="Naranjo-Ortiz M."/>
            <person name="Looney B."/>
            <person name="Konkel Z."/>
            <person name="Slot J.C."/>
            <person name="Sakamoto Y."/>
            <person name="Steenwyk J.L."/>
            <person name="Rokas A."/>
            <person name="Carro J."/>
            <person name="Camarero S."/>
            <person name="Ferreira P."/>
            <person name="Molpeceres G."/>
            <person name="Ruiz-Duenas F.J."/>
            <person name="Serrano A."/>
            <person name="Henrissat B."/>
            <person name="Drula E."/>
            <person name="Hughes K.W."/>
            <person name="Mata J.L."/>
            <person name="Ishikawa N.K."/>
            <person name="Vargas-Isla R."/>
            <person name="Ushijima S."/>
            <person name="Smith C.A."/>
            <person name="Ahrendt S."/>
            <person name="Andreopoulos W."/>
            <person name="He G."/>
            <person name="Labutti K."/>
            <person name="Lipzen A."/>
            <person name="Ng V."/>
            <person name="Riley R."/>
            <person name="Sandor L."/>
            <person name="Barry K."/>
            <person name="Martinez A.T."/>
            <person name="Xiao Y."/>
            <person name="Gibbons J.G."/>
            <person name="Terashima K."/>
            <person name="Grigoriev I.V."/>
            <person name="Hibbett D.S."/>
        </authorList>
    </citation>
    <scope>NUCLEOTIDE SEQUENCE</scope>
    <source>
        <strain evidence="1">TMI1499</strain>
    </source>
</reference>
<sequence length="451" mass="50180">MTTLVAPGSLSRNWAYSEDIPGSRCGPDDGPGWPRSYAFLQEEEIWRELRFLAKPQSTQFDTAKGWRADSVNFQPSPTTKTQDRYVVKQLEINGKLWTLSGVFDGHLGDVTVDHVSNHLPIIVGEFLQKAFDSDPSRLSDPGFISDCFSRSIIAFDEAIAGDVLDLFGGIEGLSSYTDGQIRDIINDPKNYRKARLNMYGSTALVALVDDTHENLWVANVGDCQAILVSPKGSDDWDIQILTEAHNGDNEAEVERVRREHANEPECVIDRRVLGALHPFRCMLALGDTPFKQPPEFTRRILYNLLPGFHDTSPWEEFLVRNRTPPYISAQPEITHVLLNDIDSRSTVPSGGESLRSSSSPSLPRFLILSSDGFTDLCSTEGQQRIISDWAHSVISMHSSSPSTPGYESRNMALRLLRRALGGDDQASVSRVLTLDMDVAWIDDTSIVVQTL</sequence>
<gene>
    <name evidence="1" type="ORF">F5876DRAFT_29273</name>
</gene>
<keyword evidence="2" id="KW-1185">Reference proteome</keyword>
<dbReference type="Proteomes" id="UP001163835">
    <property type="component" value="Unassembled WGS sequence"/>
</dbReference>
<evidence type="ECO:0000313" key="2">
    <source>
        <dbReference type="Proteomes" id="UP001163835"/>
    </source>
</evidence>
<evidence type="ECO:0000313" key="1">
    <source>
        <dbReference type="EMBL" id="KAJ3815915.1"/>
    </source>
</evidence>
<protein>
    <submittedName>
        <fullName evidence="1">Phosphatase 2C-like domain-containing protein</fullName>
    </submittedName>
</protein>